<dbReference type="SMART" id="SM00248">
    <property type="entry name" value="ANK"/>
    <property type="match status" value="2"/>
</dbReference>
<dbReference type="PANTHER" id="PTHR24121">
    <property type="entry name" value="NO MECHANORECEPTOR POTENTIAL C, ISOFORM D-RELATED"/>
    <property type="match status" value="1"/>
</dbReference>
<dbReference type="Gene3D" id="1.25.40.20">
    <property type="entry name" value="Ankyrin repeat-containing domain"/>
    <property type="match status" value="1"/>
</dbReference>
<evidence type="ECO:0000256" key="1">
    <source>
        <dbReference type="PROSITE-ProRule" id="PRU00023"/>
    </source>
</evidence>
<accession>A0AAW0M8A8</accession>
<gene>
    <name evidence="2" type="primary">secG</name>
    <name evidence="2" type="ORF">CFP56_002219</name>
</gene>
<dbReference type="PROSITE" id="PS50088">
    <property type="entry name" value="ANK_REPEAT"/>
    <property type="match status" value="1"/>
</dbReference>
<dbReference type="EMBL" id="PKMF04000010">
    <property type="protein sequence ID" value="KAK7859855.1"/>
    <property type="molecule type" value="Genomic_DNA"/>
</dbReference>
<dbReference type="SUPFAM" id="SSF48403">
    <property type="entry name" value="Ankyrin repeat"/>
    <property type="match status" value="1"/>
</dbReference>
<dbReference type="InterPro" id="IPR036770">
    <property type="entry name" value="Ankyrin_rpt-contain_sf"/>
</dbReference>
<protein>
    <submittedName>
        <fullName evidence="2">Ankyrin repeat</fullName>
    </submittedName>
</protein>
<dbReference type="Proteomes" id="UP000237347">
    <property type="component" value="Unassembled WGS sequence"/>
</dbReference>
<keyword evidence="1" id="KW-0040">ANK repeat</keyword>
<reference evidence="2 3" key="1">
    <citation type="journal article" date="2018" name="Sci. Data">
        <title>The draft genome sequence of cork oak.</title>
        <authorList>
            <person name="Ramos A.M."/>
            <person name="Usie A."/>
            <person name="Barbosa P."/>
            <person name="Barros P.M."/>
            <person name="Capote T."/>
            <person name="Chaves I."/>
            <person name="Simoes F."/>
            <person name="Abreu I."/>
            <person name="Carrasquinho I."/>
            <person name="Faro C."/>
            <person name="Guimaraes J.B."/>
            <person name="Mendonca D."/>
            <person name="Nobrega F."/>
            <person name="Rodrigues L."/>
            <person name="Saibo N.J.M."/>
            <person name="Varela M.C."/>
            <person name="Egas C."/>
            <person name="Matos J."/>
            <person name="Miguel C.M."/>
            <person name="Oliveira M.M."/>
            <person name="Ricardo C.P."/>
            <person name="Goncalves S."/>
        </authorList>
    </citation>
    <scope>NUCLEOTIDE SEQUENCE [LARGE SCALE GENOMIC DNA]</scope>
    <source>
        <strain evidence="3">cv. HL8</strain>
    </source>
</reference>
<evidence type="ECO:0000313" key="2">
    <source>
        <dbReference type="EMBL" id="KAK7859855.1"/>
    </source>
</evidence>
<dbReference type="Pfam" id="PF12796">
    <property type="entry name" value="Ank_2"/>
    <property type="match status" value="1"/>
</dbReference>
<sequence>MYKEKLYKALQSGDWNAVKELLNFHPHAISAKFADDRTALHVAVVAGHVHIVEELVNLMSEENLKIKDSEGFTALARAAYIGNYSIAEFLLRKNKDFISITNIRGTIPVFMALYNCHLKLGRYLYSQTPLETLEADNGKTGASLLCVAIYNNALGKN</sequence>
<proteinExistence type="predicted"/>
<organism evidence="2 3">
    <name type="scientific">Quercus suber</name>
    <name type="common">Cork oak</name>
    <dbReference type="NCBI Taxonomy" id="58331"/>
    <lineage>
        <taxon>Eukaryota</taxon>
        <taxon>Viridiplantae</taxon>
        <taxon>Streptophyta</taxon>
        <taxon>Embryophyta</taxon>
        <taxon>Tracheophyta</taxon>
        <taxon>Spermatophyta</taxon>
        <taxon>Magnoliopsida</taxon>
        <taxon>eudicotyledons</taxon>
        <taxon>Gunneridae</taxon>
        <taxon>Pentapetalae</taxon>
        <taxon>rosids</taxon>
        <taxon>fabids</taxon>
        <taxon>Fagales</taxon>
        <taxon>Fagaceae</taxon>
        <taxon>Quercus</taxon>
    </lineage>
</organism>
<dbReference type="Gramene" id="rna-CFP56_26215">
    <property type="protein sequence ID" value="cds-POF00647.1"/>
    <property type="gene ID" value="gene-CFP56_26215"/>
</dbReference>
<dbReference type="InterPro" id="IPR002110">
    <property type="entry name" value="Ankyrin_rpt"/>
</dbReference>
<dbReference type="AlphaFoldDB" id="A0AAW0M8A8"/>
<comment type="caution">
    <text evidence="2">The sequence shown here is derived from an EMBL/GenBank/DDBJ whole genome shotgun (WGS) entry which is preliminary data.</text>
</comment>
<dbReference type="PROSITE" id="PS50297">
    <property type="entry name" value="ANK_REP_REGION"/>
    <property type="match status" value="1"/>
</dbReference>
<keyword evidence="3" id="KW-1185">Reference proteome</keyword>
<dbReference type="PANTHER" id="PTHR24121:SF16">
    <property type="entry name" value="NON-SPECIFIC SERINE_THREONINE PROTEIN KINASE"/>
    <property type="match status" value="1"/>
</dbReference>
<feature type="repeat" description="ANK" evidence="1">
    <location>
        <begin position="35"/>
        <end position="67"/>
    </location>
</feature>
<name>A0AAW0M8A8_QUESU</name>
<evidence type="ECO:0000313" key="3">
    <source>
        <dbReference type="Proteomes" id="UP000237347"/>
    </source>
</evidence>